<name>A0A963YZS0_9PROT</name>
<dbReference type="RefSeq" id="WP_227306677.1">
    <property type="nucleotide sequence ID" value="NZ_JAESVA010000002.1"/>
</dbReference>
<evidence type="ECO:0000313" key="1">
    <source>
        <dbReference type="EMBL" id="MCB8880069.1"/>
    </source>
</evidence>
<sequence length="164" mass="18193">MIIINGHSYLSGPIAFDITEFKDTTSSIEMTDVSKSFDVITLQDDGTVTINKSRLEALEKIYDLSKAMAEPYSPNPYREMGMQFDKDMATLISIVDALVIHVDKVKFIGDDGEPLNELYGNTPTYWGPVVSTDVTPSEPPCGPIIEPGVDCYIPSLREQSHEQK</sequence>
<evidence type="ECO:0000313" key="2">
    <source>
        <dbReference type="Proteomes" id="UP000721844"/>
    </source>
</evidence>
<dbReference type="Proteomes" id="UP000721844">
    <property type="component" value="Unassembled WGS sequence"/>
</dbReference>
<protein>
    <submittedName>
        <fullName evidence="1">Uncharacterized protein</fullName>
    </submittedName>
</protein>
<organism evidence="1 2">
    <name type="scientific">Acidisoma cellulosilyticum</name>
    <dbReference type="NCBI Taxonomy" id="2802395"/>
    <lineage>
        <taxon>Bacteria</taxon>
        <taxon>Pseudomonadati</taxon>
        <taxon>Pseudomonadota</taxon>
        <taxon>Alphaproteobacteria</taxon>
        <taxon>Acetobacterales</taxon>
        <taxon>Acidocellaceae</taxon>
        <taxon>Acidisoma</taxon>
    </lineage>
</organism>
<dbReference type="EMBL" id="JAESVA010000002">
    <property type="protein sequence ID" value="MCB8880069.1"/>
    <property type="molecule type" value="Genomic_DNA"/>
</dbReference>
<accession>A0A963YZS0</accession>
<reference evidence="1 2" key="1">
    <citation type="journal article" date="2021" name="Microorganisms">
        <title>Acidisoma silvae sp. nov. and Acidisomacellulosilytica sp. nov., Two Acidophilic Bacteria Isolated from Decaying Wood, Hydrolyzing Cellulose and Producing Poly-3-hydroxybutyrate.</title>
        <authorList>
            <person name="Mieszkin S."/>
            <person name="Pouder E."/>
            <person name="Uroz S."/>
            <person name="Simon-Colin C."/>
            <person name="Alain K."/>
        </authorList>
    </citation>
    <scope>NUCLEOTIDE SEQUENCE [LARGE SCALE GENOMIC DNA]</scope>
    <source>
        <strain evidence="1 2">HW T5.17</strain>
    </source>
</reference>
<dbReference type="AlphaFoldDB" id="A0A963YZS0"/>
<proteinExistence type="predicted"/>
<keyword evidence="2" id="KW-1185">Reference proteome</keyword>
<comment type="caution">
    <text evidence="1">The sequence shown here is derived from an EMBL/GenBank/DDBJ whole genome shotgun (WGS) entry which is preliminary data.</text>
</comment>
<gene>
    <name evidence="1" type="ORF">ACELLULO517_07470</name>
</gene>